<reference evidence="3 4" key="1">
    <citation type="submission" date="2023-05" db="EMBL/GenBank/DDBJ databases">
        <title>[ruminococcus] sp. nov., isolated from a pig farm feces dump.</title>
        <authorList>
            <person name="Chang Y.-H."/>
        </authorList>
    </citation>
    <scope>NUCLEOTIDE SEQUENCE [LARGE SCALE GENOMIC DNA]</scope>
    <source>
        <strain evidence="3 4">YH-rum2234</strain>
    </source>
</reference>
<dbReference type="InterPro" id="IPR010724">
    <property type="entry name" value="RepA_N"/>
</dbReference>
<feature type="region of interest" description="Disordered" evidence="1">
    <location>
        <begin position="217"/>
        <end position="242"/>
    </location>
</feature>
<sequence>MSDYIRLGTQFLKYYQFPEFLLRAPISQTAKLAYMVLYDRARLSLKNEWVADGKIYTVFPIAELAETLGKSQSTVKSVLNELDEAGLLIRKSGGFSKANILYVLIPSIGQFSDEVLLLHSRGRKSSPHEGDVSDLTRDRISAPNKVIETNNGSKNNGVNQRTGYGRYKNIYLSQDEYDQLCRDYPGRMDGLIEEMSAYLAANGKAYQNCEAALRSWSEKDAKQSRQTKSGFEDYSCKEGESF</sequence>
<dbReference type="RefSeq" id="WP_283231775.1">
    <property type="nucleotide sequence ID" value="NZ_JASGBQ010000031.1"/>
</dbReference>
<dbReference type="SUPFAM" id="SSF46785">
    <property type="entry name" value="Winged helix' DNA-binding domain"/>
    <property type="match status" value="1"/>
</dbReference>
<dbReference type="InterPro" id="IPR036388">
    <property type="entry name" value="WH-like_DNA-bd_sf"/>
</dbReference>
<feature type="domain" description="Replication initiator A N-terminal" evidence="2">
    <location>
        <begin position="13"/>
        <end position="82"/>
    </location>
</feature>
<dbReference type="EMBL" id="JASGBQ010000031">
    <property type="protein sequence ID" value="MDI9243351.1"/>
    <property type="molecule type" value="Genomic_DNA"/>
</dbReference>
<feature type="compositionally biased region" description="Basic and acidic residues" evidence="1">
    <location>
        <begin position="230"/>
        <end position="242"/>
    </location>
</feature>
<dbReference type="Proteomes" id="UP001300383">
    <property type="component" value="Unassembled WGS sequence"/>
</dbReference>
<evidence type="ECO:0000313" key="3">
    <source>
        <dbReference type="EMBL" id="MDI9243351.1"/>
    </source>
</evidence>
<name>A0AAP4BE31_9FIRM</name>
<dbReference type="AlphaFoldDB" id="A0AAP4BE31"/>
<comment type="caution">
    <text evidence="3">The sequence shown here is derived from an EMBL/GenBank/DDBJ whole genome shotgun (WGS) entry which is preliminary data.</text>
</comment>
<proteinExistence type="predicted"/>
<keyword evidence="4" id="KW-1185">Reference proteome</keyword>
<organism evidence="3 4">
    <name type="scientific">Fusibacillus kribbianus</name>
    <dbReference type="NCBI Taxonomy" id="3044208"/>
    <lineage>
        <taxon>Bacteria</taxon>
        <taxon>Bacillati</taxon>
        <taxon>Bacillota</taxon>
        <taxon>Clostridia</taxon>
        <taxon>Lachnospirales</taxon>
        <taxon>Lachnospiraceae</taxon>
        <taxon>Fusibacillus</taxon>
    </lineage>
</organism>
<gene>
    <name evidence="3" type="ORF">QJ036_12925</name>
</gene>
<dbReference type="Pfam" id="PF06970">
    <property type="entry name" value="RepA_N"/>
    <property type="match status" value="1"/>
</dbReference>
<dbReference type="Gene3D" id="1.10.10.10">
    <property type="entry name" value="Winged helix-like DNA-binding domain superfamily/Winged helix DNA-binding domain"/>
    <property type="match status" value="1"/>
</dbReference>
<protein>
    <submittedName>
        <fullName evidence="3">Replication initiator protein A</fullName>
    </submittedName>
</protein>
<evidence type="ECO:0000256" key="1">
    <source>
        <dbReference type="SAM" id="MobiDB-lite"/>
    </source>
</evidence>
<dbReference type="InterPro" id="IPR036390">
    <property type="entry name" value="WH_DNA-bd_sf"/>
</dbReference>
<accession>A0AAP4BE31</accession>
<evidence type="ECO:0000259" key="2">
    <source>
        <dbReference type="Pfam" id="PF06970"/>
    </source>
</evidence>
<evidence type="ECO:0000313" key="4">
    <source>
        <dbReference type="Proteomes" id="UP001300383"/>
    </source>
</evidence>